<reference evidence="2 3" key="1">
    <citation type="submission" date="2015-01" db="EMBL/GenBank/DDBJ databases">
        <title>Genome of allotetraploid Gossypium barbadense reveals genomic plasticity and fiber elongation in cotton evolution.</title>
        <authorList>
            <person name="Chen X."/>
            <person name="Liu X."/>
            <person name="Zhao B."/>
            <person name="Zheng H."/>
            <person name="Hu Y."/>
            <person name="Lu G."/>
            <person name="Yang C."/>
            <person name="Chen J."/>
            <person name="Shan C."/>
            <person name="Zhang L."/>
            <person name="Zhou Y."/>
            <person name="Wang L."/>
            <person name="Guo W."/>
            <person name="Bai Y."/>
            <person name="Ruan J."/>
            <person name="Shangguan X."/>
            <person name="Mao Y."/>
            <person name="Jiang J."/>
            <person name="Zhu Y."/>
            <person name="Lei J."/>
            <person name="Kang H."/>
            <person name="Chen S."/>
            <person name="He X."/>
            <person name="Wang R."/>
            <person name="Wang Y."/>
            <person name="Chen J."/>
            <person name="Wang L."/>
            <person name="Yu S."/>
            <person name="Wang B."/>
            <person name="Wei J."/>
            <person name="Song S."/>
            <person name="Lu X."/>
            <person name="Gao Z."/>
            <person name="Gu W."/>
            <person name="Deng X."/>
            <person name="Ma D."/>
            <person name="Wang S."/>
            <person name="Liang W."/>
            <person name="Fang L."/>
            <person name="Cai C."/>
            <person name="Zhu X."/>
            <person name="Zhou B."/>
            <person name="Zhang Y."/>
            <person name="Chen Z."/>
            <person name="Xu S."/>
            <person name="Zhu R."/>
            <person name="Wang S."/>
            <person name="Zhang T."/>
            <person name="Zhao G."/>
        </authorList>
    </citation>
    <scope>NUCLEOTIDE SEQUENCE [LARGE SCALE GENOMIC DNA]</scope>
    <source>
        <strain evidence="3">cv. Xinhai21</strain>
        <tissue evidence="2">Leaf</tissue>
    </source>
</reference>
<gene>
    <name evidence="2" type="ORF">GOBAR_AA19149</name>
</gene>
<dbReference type="Proteomes" id="UP000239757">
    <property type="component" value="Unassembled WGS sequence"/>
</dbReference>
<sequence>MGGTVVPRVYVDRRSTIRGIDIGLNAPPASENLNPSLHLQVDLMVIKTDADGDDVYDNNGSSDHKVEDYSDPDQDEVLDDIDDEGVNDNGNVDVFLVGNPNRGIVIRNDPGAHMSIIDLDVALVSEFLEYPDILPAKRFVANSEHKELFVGQKFTTKEECICH</sequence>
<proteinExistence type="predicted"/>
<dbReference type="EMBL" id="KZ665103">
    <property type="protein sequence ID" value="PPS01515.1"/>
    <property type="molecule type" value="Genomic_DNA"/>
</dbReference>
<name>A0A2P5XDU1_GOSBA</name>
<organism evidence="2 3">
    <name type="scientific">Gossypium barbadense</name>
    <name type="common">Sea Island cotton</name>
    <name type="synonym">Hibiscus barbadensis</name>
    <dbReference type="NCBI Taxonomy" id="3634"/>
    <lineage>
        <taxon>Eukaryota</taxon>
        <taxon>Viridiplantae</taxon>
        <taxon>Streptophyta</taxon>
        <taxon>Embryophyta</taxon>
        <taxon>Tracheophyta</taxon>
        <taxon>Spermatophyta</taxon>
        <taxon>Magnoliopsida</taxon>
        <taxon>eudicotyledons</taxon>
        <taxon>Gunneridae</taxon>
        <taxon>Pentapetalae</taxon>
        <taxon>rosids</taxon>
        <taxon>malvids</taxon>
        <taxon>Malvales</taxon>
        <taxon>Malvaceae</taxon>
        <taxon>Malvoideae</taxon>
        <taxon>Gossypium</taxon>
    </lineage>
</organism>
<dbReference type="AlphaFoldDB" id="A0A2P5XDU1"/>
<feature type="region of interest" description="Disordered" evidence="1">
    <location>
        <begin position="52"/>
        <end position="72"/>
    </location>
</feature>
<accession>A0A2P5XDU1</accession>
<evidence type="ECO:0000313" key="2">
    <source>
        <dbReference type="EMBL" id="PPS01515.1"/>
    </source>
</evidence>
<protein>
    <submittedName>
        <fullName evidence="2">Uncharacterized protein</fullName>
    </submittedName>
</protein>
<evidence type="ECO:0000256" key="1">
    <source>
        <dbReference type="SAM" id="MobiDB-lite"/>
    </source>
</evidence>
<evidence type="ECO:0000313" key="3">
    <source>
        <dbReference type="Proteomes" id="UP000239757"/>
    </source>
</evidence>